<dbReference type="STRING" id="37928.SAMN04489742_2715"/>
<keyword evidence="1" id="KW-0812">Transmembrane</keyword>
<organism evidence="2 3">
    <name type="scientific">Crystallibacter crystallopoietes</name>
    <dbReference type="NCBI Taxonomy" id="37928"/>
    <lineage>
        <taxon>Bacteria</taxon>
        <taxon>Bacillati</taxon>
        <taxon>Actinomycetota</taxon>
        <taxon>Actinomycetes</taxon>
        <taxon>Micrococcales</taxon>
        <taxon>Micrococcaceae</taxon>
        <taxon>Crystallibacter</taxon>
    </lineage>
</organism>
<evidence type="ECO:0000313" key="3">
    <source>
        <dbReference type="Proteomes" id="UP000181917"/>
    </source>
</evidence>
<dbReference type="KEGG" id="acry:AC20117_03870"/>
<evidence type="ECO:0000256" key="1">
    <source>
        <dbReference type="SAM" id="Phobius"/>
    </source>
</evidence>
<keyword evidence="3" id="KW-1185">Reference proteome</keyword>
<evidence type="ECO:0000313" key="2">
    <source>
        <dbReference type="EMBL" id="SDQ82512.1"/>
    </source>
</evidence>
<dbReference type="Proteomes" id="UP000181917">
    <property type="component" value="Unassembled WGS sequence"/>
</dbReference>
<accession>A0A1H1E161</accession>
<feature type="transmembrane region" description="Helical" evidence="1">
    <location>
        <begin position="134"/>
        <end position="157"/>
    </location>
</feature>
<keyword evidence="1" id="KW-1133">Transmembrane helix</keyword>
<feature type="transmembrane region" description="Helical" evidence="1">
    <location>
        <begin position="82"/>
        <end position="102"/>
    </location>
</feature>
<feature type="transmembrane region" description="Helical" evidence="1">
    <location>
        <begin position="12"/>
        <end position="34"/>
    </location>
</feature>
<feature type="transmembrane region" description="Helical" evidence="1">
    <location>
        <begin position="177"/>
        <end position="194"/>
    </location>
</feature>
<protein>
    <recommendedName>
        <fullName evidence="4">PAP2 superfamily protein</fullName>
    </recommendedName>
</protein>
<feature type="transmembrane region" description="Helical" evidence="1">
    <location>
        <begin position="108"/>
        <end position="127"/>
    </location>
</feature>
<dbReference type="OrthoDB" id="4935320at2"/>
<feature type="transmembrane region" description="Helical" evidence="1">
    <location>
        <begin position="40"/>
        <end position="62"/>
    </location>
</feature>
<dbReference type="EMBL" id="FNKH01000002">
    <property type="protein sequence ID" value="SDQ82512.1"/>
    <property type="molecule type" value="Genomic_DNA"/>
</dbReference>
<proteinExistence type="predicted"/>
<gene>
    <name evidence="2" type="ORF">SAMN04489742_2715</name>
</gene>
<sequence>MSRNPVRIHRIARVITEIFAPAVLVTLVLVASPFTLPEVTAAQAAVAAFFVTLLPFSVVVVLARRGKLSDIHIGTRTQRAPILAGTAVSIGVGLWLLTLMHAPPALHSLIYAVLLGLIASLLVNLVWKVSVHAAVAAFLGAMLASATLPLGLFWAAIPWAVGWSRVQLLAHTWPQVVVGWVLGLGIFAAYITYLR</sequence>
<name>A0A1H1E161_9MICC</name>
<evidence type="ECO:0008006" key="4">
    <source>
        <dbReference type="Google" id="ProtNLM"/>
    </source>
</evidence>
<dbReference type="RefSeq" id="WP_074700907.1">
    <property type="nucleotide sequence ID" value="NZ_CP018863.1"/>
</dbReference>
<keyword evidence="1" id="KW-0472">Membrane</keyword>
<dbReference type="AlphaFoldDB" id="A0A1H1E161"/>
<reference evidence="2 3" key="1">
    <citation type="submission" date="2016-10" db="EMBL/GenBank/DDBJ databases">
        <authorList>
            <person name="de Groot N.N."/>
        </authorList>
    </citation>
    <scope>NUCLEOTIDE SEQUENCE [LARGE SCALE GENOMIC DNA]</scope>
    <source>
        <strain evidence="2 3">DSM 20117</strain>
    </source>
</reference>